<dbReference type="EMBL" id="AGAY01000032">
    <property type="protein sequence ID" value="EGY52854.1"/>
    <property type="molecule type" value="Genomic_DNA"/>
</dbReference>
<dbReference type="GO" id="GO:0016491">
    <property type="term" value="F:oxidoreductase activity"/>
    <property type="evidence" value="ECO:0007669"/>
    <property type="project" value="UniProtKB-KW"/>
</dbReference>
<name>G4CH53_9NEIS</name>
<dbReference type="HOGENOM" id="CLU_3018956_0_0_4"/>
<dbReference type="AlphaFoldDB" id="G4CH53"/>
<reference evidence="1 2" key="1">
    <citation type="submission" date="2011-05" db="EMBL/GenBank/DDBJ databases">
        <authorList>
            <person name="Muzny D."/>
            <person name="Qin X."/>
            <person name="Deng J."/>
            <person name="Jiang H."/>
            <person name="Liu Y."/>
            <person name="Qu J."/>
            <person name="Song X.-Z."/>
            <person name="Zhang L."/>
            <person name="Thornton R."/>
            <person name="Coyle M."/>
            <person name="Francisco L."/>
            <person name="Jackson L."/>
            <person name="Javaid M."/>
            <person name="Korchina V."/>
            <person name="Kovar C."/>
            <person name="Mata R."/>
            <person name="Mathew T."/>
            <person name="Ngo R."/>
            <person name="Nguyen L."/>
            <person name="Nguyen N."/>
            <person name="Okwuonu G."/>
            <person name="Ongeri F."/>
            <person name="Pham C."/>
            <person name="Simmons D."/>
            <person name="Wilczek-Boney K."/>
            <person name="Hale W."/>
            <person name="Jakkamsetti A."/>
            <person name="Pham P."/>
            <person name="Ruth R."/>
            <person name="San Lucas F."/>
            <person name="Warren J."/>
            <person name="Zhang J."/>
            <person name="Zhao Z."/>
            <person name="Zhou C."/>
            <person name="Zhu D."/>
            <person name="Lee S."/>
            <person name="Bess C."/>
            <person name="Blankenburg K."/>
            <person name="Forbes L."/>
            <person name="Fu Q."/>
            <person name="Gubbala S."/>
            <person name="Hirani K."/>
            <person name="Jayaseelan J.C."/>
            <person name="Lara F."/>
            <person name="Munidasa M."/>
            <person name="Palculict T."/>
            <person name="Patil S."/>
            <person name="Pu L.-L."/>
            <person name="Saada N."/>
            <person name="Tang L."/>
            <person name="Weissenberger G."/>
            <person name="Zhu Y."/>
            <person name="Hemphill L."/>
            <person name="Shang Y."/>
            <person name="Youmans B."/>
            <person name="Ayvaz T."/>
            <person name="Ross M."/>
            <person name="Santibanez J."/>
            <person name="Aqrawi P."/>
            <person name="Gross S."/>
            <person name="Joshi V."/>
            <person name="Fowler G."/>
            <person name="Nazareth L."/>
            <person name="Reid J."/>
            <person name="Worley K."/>
            <person name="Petrosino J."/>
            <person name="Highlander S."/>
            <person name="Gibbs R."/>
        </authorList>
    </citation>
    <scope>NUCLEOTIDE SEQUENCE [LARGE SCALE GENOMIC DNA]</scope>
    <source>
        <strain evidence="1 2">871</strain>
    </source>
</reference>
<sequence length="56" mass="6664">MFEPSAVHTGKLSTFLIKNVPKVCQNQRGKYQSFDISIKFWWWVGTLRQTYVTQRL</sequence>
<organism evidence="1 2">
    <name type="scientific">Neisseria shayeganii 871</name>
    <dbReference type="NCBI Taxonomy" id="1032488"/>
    <lineage>
        <taxon>Bacteria</taxon>
        <taxon>Pseudomonadati</taxon>
        <taxon>Pseudomonadota</taxon>
        <taxon>Betaproteobacteria</taxon>
        <taxon>Neisseriales</taxon>
        <taxon>Neisseriaceae</taxon>
        <taxon>Neisseria</taxon>
    </lineage>
</organism>
<evidence type="ECO:0000313" key="1">
    <source>
        <dbReference type="EMBL" id="EGY52854.1"/>
    </source>
</evidence>
<protein>
    <submittedName>
        <fullName evidence="1">Formate dehydrogenase-N, alpha subunit</fullName>
        <ecNumber evidence="1">1.2.1.2</ecNumber>
    </submittedName>
</protein>
<keyword evidence="2" id="KW-1185">Reference proteome</keyword>
<proteinExistence type="predicted"/>
<accession>G4CH53</accession>
<feature type="non-terminal residue" evidence="1">
    <location>
        <position position="56"/>
    </location>
</feature>
<keyword evidence="1" id="KW-0560">Oxidoreductase</keyword>
<dbReference type="EC" id="1.2.1.2" evidence="1"/>
<dbReference type="Proteomes" id="UP000003019">
    <property type="component" value="Unassembled WGS sequence"/>
</dbReference>
<gene>
    <name evidence="1" type="primary">fdnG</name>
    <name evidence="1" type="ORF">HMPREF9371_0942</name>
</gene>
<evidence type="ECO:0000313" key="2">
    <source>
        <dbReference type="Proteomes" id="UP000003019"/>
    </source>
</evidence>
<comment type="caution">
    <text evidence="1">The sequence shown here is derived from an EMBL/GenBank/DDBJ whole genome shotgun (WGS) entry which is preliminary data.</text>
</comment>